<feature type="compositionally biased region" description="Acidic residues" evidence="10">
    <location>
        <begin position="150"/>
        <end position="164"/>
    </location>
</feature>
<dbReference type="AlphaFoldDB" id="A0A1X2GWJ8"/>
<dbReference type="PROSITE" id="PS50157">
    <property type="entry name" value="ZINC_FINGER_C2H2_2"/>
    <property type="match status" value="2"/>
</dbReference>
<feature type="domain" description="C2H2-type" evidence="11">
    <location>
        <begin position="65"/>
        <end position="94"/>
    </location>
</feature>
<feature type="region of interest" description="Disordered" evidence="10">
    <location>
        <begin position="1"/>
        <end position="29"/>
    </location>
</feature>
<dbReference type="FunFam" id="3.30.160.60:FF:002343">
    <property type="entry name" value="Zinc finger protein 33A"/>
    <property type="match status" value="1"/>
</dbReference>
<accession>A0A1X2GWJ8</accession>
<evidence type="ECO:0000313" key="13">
    <source>
        <dbReference type="Proteomes" id="UP000242146"/>
    </source>
</evidence>
<evidence type="ECO:0000313" key="12">
    <source>
        <dbReference type="EMBL" id="ORX62413.1"/>
    </source>
</evidence>
<dbReference type="GO" id="GO:0005737">
    <property type="term" value="C:cytoplasm"/>
    <property type="evidence" value="ECO:0007669"/>
    <property type="project" value="TreeGrafter"/>
</dbReference>
<dbReference type="InterPro" id="IPR036236">
    <property type="entry name" value="Znf_C2H2_sf"/>
</dbReference>
<feature type="domain" description="C2H2-type" evidence="11">
    <location>
        <begin position="34"/>
        <end position="64"/>
    </location>
</feature>
<dbReference type="InterPro" id="IPR013087">
    <property type="entry name" value="Znf_C2H2_type"/>
</dbReference>
<dbReference type="Gene3D" id="3.30.160.60">
    <property type="entry name" value="Classic Zinc Finger"/>
    <property type="match status" value="2"/>
</dbReference>
<dbReference type="OrthoDB" id="10018191at2759"/>
<keyword evidence="13" id="KW-1185">Reference proteome</keyword>
<dbReference type="Pfam" id="PF00096">
    <property type="entry name" value="zf-C2H2"/>
    <property type="match status" value="2"/>
</dbReference>
<keyword evidence="5" id="KW-0862">Zinc</keyword>
<dbReference type="SMART" id="SM00355">
    <property type="entry name" value="ZnF_C2H2"/>
    <property type="match status" value="2"/>
</dbReference>
<dbReference type="EMBL" id="MCGT01000002">
    <property type="protein sequence ID" value="ORX62413.1"/>
    <property type="molecule type" value="Genomic_DNA"/>
</dbReference>
<dbReference type="Proteomes" id="UP000242146">
    <property type="component" value="Unassembled WGS sequence"/>
</dbReference>
<gene>
    <name evidence="12" type="ORF">DM01DRAFT_1404061</name>
</gene>
<evidence type="ECO:0000256" key="9">
    <source>
        <dbReference type="PROSITE-ProRule" id="PRU00042"/>
    </source>
</evidence>
<dbReference type="GO" id="GO:0008270">
    <property type="term" value="F:zinc ion binding"/>
    <property type="evidence" value="ECO:0007669"/>
    <property type="project" value="UniProtKB-KW"/>
</dbReference>
<evidence type="ECO:0000256" key="4">
    <source>
        <dbReference type="ARBA" id="ARBA00022771"/>
    </source>
</evidence>
<evidence type="ECO:0000256" key="8">
    <source>
        <dbReference type="ARBA" id="ARBA00023242"/>
    </source>
</evidence>
<evidence type="ECO:0000256" key="3">
    <source>
        <dbReference type="ARBA" id="ARBA00022737"/>
    </source>
</evidence>
<dbReference type="PANTHER" id="PTHR47428:SF2">
    <property type="entry name" value="ZINC FINGER PROTEIN RSV1"/>
    <property type="match status" value="1"/>
</dbReference>
<feature type="compositionally biased region" description="Basic residues" evidence="10">
    <location>
        <begin position="96"/>
        <end position="109"/>
    </location>
</feature>
<evidence type="ECO:0000259" key="11">
    <source>
        <dbReference type="PROSITE" id="PS50157"/>
    </source>
</evidence>
<name>A0A1X2GWJ8_9FUNG</name>
<dbReference type="InterPro" id="IPR051007">
    <property type="entry name" value="creA/MIG_C2H2-ZnF"/>
</dbReference>
<evidence type="ECO:0000256" key="2">
    <source>
        <dbReference type="ARBA" id="ARBA00022723"/>
    </source>
</evidence>
<evidence type="ECO:0000256" key="7">
    <source>
        <dbReference type="ARBA" id="ARBA00023163"/>
    </source>
</evidence>
<evidence type="ECO:0000256" key="10">
    <source>
        <dbReference type="SAM" id="MobiDB-lite"/>
    </source>
</evidence>
<evidence type="ECO:0000256" key="6">
    <source>
        <dbReference type="ARBA" id="ARBA00023015"/>
    </source>
</evidence>
<dbReference type="PROSITE" id="PS00028">
    <property type="entry name" value="ZINC_FINGER_C2H2_1"/>
    <property type="match status" value="1"/>
</dbReference>
<comment type="caution">
    <text evidence="12">The sequence shown here is derived from an EMBL/GenBank/DDBJ whole genome shotgun (WGS) entry which is preliminary data.</text>
</comment>
<sequence>MTDYDPFEEMAVSPSDMSLDLPAKKSRSGKPKLFQCTGYGNCRMVFTRSEHLARHMRKHTGEKPFQCVVPGCERRFSRFDNMMQHTQTHYKDRASPRRSKPTKSKKGKRPQRDFDNVADDMLPPSPPLSRRDSGEWRPRRKSQQRKNYAEMEEEDDVDELSNDSDCDHPHLSHPRYPHQQIMDPESYAISEQRAMFAEMRRVSRDLANGFTSSSASQHCRSSPSAPYSPADSPPTPPLLPSPSSILMVHPLPPLGRRRRSRVTPKVQFQPYAYQNRHSDPDISNKSDSHMILPRLASYLASNPDETPESYLQQNDNNLKPPRRAVSWPSVPVAGRILTRRLSIQDLTEPIDAFSPKKEPLEKQEDGVDLTLDEIEAIQALGRFRKPTS</sequence>
<keyword evidence="6" id="KW-0805">Transcription regulation</keyword>
<dbReference type="GO" id="GO:0000433">
    <property type="term" value="P:carbon catabolite repression of transcription from RNA polymerase II promoter by glucose"/>
    <property type="evidence" value="ECO:0007669"/>
    <property type="project" value="TreeGrafter"/>
</dbReference>
<feature type="region of interest" description="Disordered" evidence="10">
    <location>
        <begin position="87"/>
        <end position="181"/>
    </location>
</feature>
<feature type="compositionally biased region" description="Pro residues" evidence="10">
    <location>
        <begin position="231"/>
        <end position="240"/>
    </location>
</feature>
<evidence type="ECO:0000256" key="5">
    <source>
        <dbReference type="ARBA" id="ARBA00022833"/>
    </source>
</evidence>
<feature type="compositionally biased region" description="Polar residues" evidence="10">
    <location>
        <begin position="209"/>
        <end position="220"/>
    </location>
</feature>
<protein>
    <recommendedName>
        <fullName evidence="11">C2H2-type domain-containing protein</fullName>
    </recommendedName>
</protein>
<organism evidence="12 13">
    <name type="scientific">Hesseltinella vesiculosa</name>
    <dbReference type="NCBI Taxonomy" id="101127"/>
    <lineage>
        <taxon>Eukaryota</taxon>
        <taxon>Fungi</taxon>
        <taxon>Fungi incertae sedis</taxon>
        <taxon>Mucoromycota</taxon>
        <taxon>Mucoromycotina</taxon>
        <taxon>Mucoromycetes</taxon>
        <taxon>Mucorales</taxon>
        <taxon>Cunninghamellaceae</taxon>
        <taxon>Hesseltinella</taxon>
    </lineage>
</organism>
<dbReference type="STRING" id="101127.A0A1X2GWJ8"/>
<keyword evidence="8" id="KW-0539">Nucleus</keyword>
<dbReference type="PANTHER" id="PTHR47428">
    <property type="entry name" value="REGULATORY PROTEIN MIG1-RELATED"/>
    <property type="match status" value="1"/>
</dbReference>
<proteinExistence type="predicted"/>
<feature type="compositionally biased region" description="Low complexity" evidence="10">
    <location>
        <begin position="221"/>
        <end position="230"/>
    </location>
</feature>
<keyword evidence="2" id="KW-0479">Metal-binding</keyword>
<dbReference type="GO" id="GO:0005634">
    <property type="term" value="C:nucleus"/>
    <property type="evidence" value="ECO:0007669"/>
    <property type="project" value="UniProtKB-SubCell"/>
</dbReference>
<keyword evidence="4 9" id="KW-0863">Zinc-finger</keyword>
<evidence type="ECO:0000256" key="1">
    <source>
        <dbReference type="ARBA" id="ARBA00004123"/>
    </source>
</evidence>
<comment type="subcellular location">
    <subcellularLocation>
        <location evidence="1">Nucleus</location>
    </subcellularLocation>
</comment>
<feature type="region of interest" description="Disordered" evidence="10">
    <location>
        <begin position="209"/>
        <end position="283"/>
    </location>
</feature>
<reference evidence="12 13" key="1">
    <citation type="submission" date="2016-07" db="EMBL/GenBank/DDBJ databases">
        <title>Pervasive Adenine N6-methylation of Active Genes in Fungi.</title>
        <authorList>
            <consortium name="DOE Joint Genome Institute"/>
            <person name="Mondo S.J."/>
            <person name="Dannebaum R.O."/>
            <person name="Kuo R.C."/>
            <person name="Labutti K."/>
            <person name="Haridas S."/>
            <person name="Kuo A."/>
            <person name="Salamov A."/>
            <person name="Ahrendt S.R."/>
            <person name="Lipzen A."/>
            <person name="Sullivan W."/>
            <person name="Andreopoulos W.B."/>
            <person name="Clum A."/>
            <person name="Lindquist E."/>
            <person name="Daum C."/>
            <person name="Ramamoorthy G.K."/>
            <person name="Gryganskyi A."/>
            <person name="Culley D."/>
            <person name="Magnuson J.K."/>
            <person name="James T.Y."/>
            <person name="O'Malley M.A."/>
            <person name="Stajich J.E."/>
            <person name="Spatafora J.W."/>
            <person name="Visel A."/>
            <person name="Grigoriev I.V."/>
        </authorList>
    </citation>
    <scope>NUCLEOTIDE SEQUENCE [LARGE SCALE GENOMIC DNA]</scope>
    <source>
        <strain evidence="12 13">NRRL 3301</strain>
    </source>
</reference>
<keyword evidence="7" id="KW-0804">Transcription</keyword>
<keyword evidence="3" id="KW-0677">Repeat</keyword>
<dbReference type="SUPFAM" id="SSF57667">
    <property type="entry name" value="beta-beta-alpha zinc fingers"/>
    <property type="match status" value="1"/>
</dbReference>
<dbReference type="GO" id="GO:0000978">
    <property type="term" value="F:RNA polymerase II cis-regulatory region sequence-specific DNA binding"/>
    <property type="evidence" value="ECO:0007669"/>
    <property type="project" value="TreeGrafter"/>
</dbReference>